<dbReference type="InterPro" id="IPR000914">
    <property type="entry name" value="SBP_5_dom"/>
</dbReference>
<reference evidence="6 7" key="1">
    <citation type="submission" date="2016-05" db="EMBL/GenBank/DDBJ databases">
        <title>Complete Genome and Methylome Analysis of Psychrotrophic Bacterial Isolates from Antarctic Lake Untersee.</title>
        <authorList>
            <person name="Fomenkov A."/>
            <person name="Akimov V.N."/>
            <person name="Vasilyeva L.V."/>
            <person name="Andersen D."/>
            <person name="Vincze T."/>
            <person name="Roberts R.J."/>
        </authorList>
    </citation>
    <scope>NUCLEOTIDE SEQUENCE [LARGE SCALE GENOMIC DNA]</scope>
    <source>
        <strain evidence="6 7">U14-5</strain>
    </source>
</reference>
<dbReference type="Proteomes" id="UP000185494">
    <property type="component" value="Chromosome 1"/>
</dbReference>
<accession>A0A1L7AHK2</accession>
<dbReference type="Pfam" id="PF00496">
    <property type="entry name" value="SBP_bac_5"/>
    <property type="match status" value="1"/>
</dbReference>
<dbReference type="PANTHER" id="PTHR30290">
    <property type="entry name" value="PERIPLASMIC BINDING COMPONENT OF ABC TRANSPORTER"/>
    <property type="match status" value="1"/>
</dbReference>
<dbReference type="PANTHER" id="PTHR30290:SF38">
    <property type="entry name" value="D,D-DIPEPTIDE-BINDING PERIPLASMIC PROTEIN DDPA-RELATED"/>
    <property type="match status" value="1"/>
</dbReference>
<dbReference type="InterPro" id="IPR039424">
    <property type="entry name" value="SBP_5"/>
</dbReference>
<dbReference type="AlphaFoldDB" id="A0A1L7AHK2"/>
<feature type="domain" description="Solute-binding protein family 5" evidence="5">
    <location>
        <begin position="74"/>
        <end position="415"/>
    </location>
</feature>
<evidence type="ECO:0000259" key="5">
    <source>
        <dbReference type="Pfam" id="PF00496"/>
    </source>
</evidence>
<keyword evidence="3 4" id="KW-0732">Signal</keyword>
<dbReference type="EMBL" id="CP015583">
    <property type="protein sequence ID" value="APT58267.1"/>
    <property type="molecule type" value="Genomic_DNA"/>
</dbReference>
<evidence type="ECO:0000256" key="2">
    <source>
        <dbReference type="ARBA" id="ARBA00005695"/>
    </source>
</evidence>
<gene>
    <name evidence="6" type="ORF">RGI145_15255</name>
</gene>
<evidence type="ECO:0000256" key="1">
    <source>
        <dbReference type="ARBA" id="ARBA00004418"/>
    </source>
</evidence>
<dbReference type="eggNOG" id="COG0747">
    <property type="taxonomic scope" value="Bacteria"/>
</dbReference>
<dbReference type="RefSeq" id="WP_075799038.1">
    <property type="nucleotide sequence ID" value="NZ_CP015583.1"/>
</dbReference>
<comment type="subcellular location">
    <subcellularLocation>
        <location evidence="1">Periplasm</location>
    </subcellularLocation>
</comment>
<dbReference type="SUPFAM" id="SSF53850">
    <property type="entry name" value="Periplasmic binding protein-like II"/>
    <property type="match status" value="1"/>
</dbReference>
<dbReference type="GO" id="GO:0015833">
    <property type="term" value="P:peptide transport"/>
    <property type="evidence" value="ECO:0007669"/>
    <property type="project" value="TreeGrafter"/>
</dbReference>
<dbReference type="Gene3D" id="3.40.190.10">
    <property type="entry name" value="Periplasmic binding protein-like II"/>
    <property type="match status" value="1"/>
</dbReference>
<comment type="similarity">
    <text evidence="2">Belongs to the bacterial solute-binding protein 5 family.</text>
</comment>
<evidence type="ECO:0000256" key="3">
    <source>
        <dbReference type="ARBA" id="ARBA00022729"/>
    </source>
</evidence>
<name>A0A1L7AHK2_9PROT</name>
<evidence type="ECO:0000313" key="6">
    <source>
        <dbReference type="EMBL" id="APT58267.1"/>
    </source>
</evidence>
<protein>
    <submittedName>
        <fullName evidence="6">Peptide ABC transporter substrate-binding protein</fullName>
    </submittedName>
</protein>
<feature type="signal peptide" evidence="4">
    <location>
        <begin position="1"/>
        <end position="26"/>
    </location>
</feature>
<dbReference type="STRING" id="257708.RGI145_15255"/>
<dbReference type="Gene3D" id="3.10.105.10">
    <property type="entry name" value="Dipeptide-binding Protein, Domain 3"/>
    <property type="match status" value="1"/>
</dbReference>
<dbReference type="KEGG" id="rgi:RGI145_15255"/>
<evidence type="ECO:0000313" key="7">
    <source>
        <dbReference type="Proteomes" id="UP000185494"/>
    </source>
</evidence>
<feature type="chain" id="PRO_5012521360" evidence="4">
    <location>
        <begin position="27"/>
        <end position="507"/>
    </location>
</feature>
<dbReference type="CDD" id="cd08516">
    <property type="entry name" value="PBP2_NikA_DppA_OppA_like_11"/>
    <property type="match status" value="1"/>
</dbReference>
<dbReference type="GO" id="GO:0043190">
    <property type="term" value="C:ATP-binding cassette (ABC) transporter complex"/>
    <property type="evidence" value="ECO:0007669"/>
    <property type="project" value="InterPro"/>
</dbReference>
<dbReference type="GO" id="GO:1904680">
    <property type="term" value="F:peptide transmembrane transporter activity"/>
    <property type="evidence" value="ECO:0007669"/>
    <property type="project" value="TreeGrafter"/>
</dbReference>
<dbReference type="GO" id="GO:0030288">
    <property type="term" value="C:outer membrane-bounded periplasmic space"/>
    <property type="evidence" value="ECO:0007669"/>
    <property type="project" value="UniProtKB-ARBA"/>
</dbReference>
<dbReference type="Gene3D" id="3.90.76.10">
    <property type="entry name" value="Dipeptide-binding Protein, Domain 1"/>
    <property type="match status" value="1"/>
</dbReference>
<organism evidence="6 7">
    <name type="scientific">Roseomonas gilardii</name>
    <dbReference type="NCBI Taxonomy" id="257708"/>
    <lineage>
        <taxon>Bacteria</taxon>
        <taxon>Pseudomonadati</taxon>
        <taxon>Pseudomonadota</taxon>
        <taxon>Alphaproteobacteria</taxon>
        <taxon>Acetobacterales</taxon>
        <taxon>Roseomonadaceae</taxon>
        <taxon>Roseomonas</taxon>
    </lineage>
</organism>
<proteinExistence type="inferred from homology"/>
<sequence length="507" mass="54921">MSPRIARRSLLGAGMALPLLGLSARAADAAGVLRLGLSSYPPNLTPWINAGSAAGTVVSLMHRGLLSFDAQGRLQGEIAERWEADGKDWVFHLRDVTCHNGRKMTAEDVKWSLEQVGGEKSTAYMRPQMQTVERIETPDARTVRLVMKQPMVTIPEWLATYFMPMVQKDSIERGGVGVGCGPFVMKSAERGTSIELEAFPGFYKPGLPKLKGVRVVAYPDENARVAALVAGDVDLIDYVPWQSMGRIEAEPKLRLDTQNGPFMYLQFNGRSGPLANPLVRQAIGFAINRDDIIKGAFFGRGTPIHGVPLLPGSPFYSESANRTFRFDPAQAKALLARAGLAEGFSCNLLSTAQYGMHKDTAEVVQQNLAAIGIQVQMNLPDWATRVQLGNRGQYDLAINGTAVEITDPDGLSPTIDNSLPTSYIRSTGFTTPGLSELLAQGRGESDLAKRKAIYARVQDLVVENVPMLALCYRSQGYAMTSALKGFANLPGPLTFYAPATLEAASLS</sequence>
<dbReference type="PIRSF" id="PIRSF002741">
    <property type="entry name" value="MppA"/>
    <property type="match status" value="1"/>
</dbReference>
<dbReference type="InterPro" id="IPR030678">
    <property type="entry name" value="Peptide/Ni-bd"/>
</dbReference>
<evidence type="ECO:0000256" key="4">
    <source>
        <dbReference type="SAM" id="SignalP"/>
    </source>
</evidence>